<protein>
    <submittedName>
        <fullName evidence="2">CN hydrolase domain-containing protein</fullName>
    </submittedName>
</protein>
<name>A0AC34FJW7_9BILA</name>
<dbReference type="Proteomes" id="UP000887579">
    <property type="component" value="Unplaced"/>
</dbReference>
<dbReference type="WBParaSite" id="ES5_v2.g17514.t1">
    <property type="protein sequence ID" value="ES5_v2.g17514.t1"/>
    <property type="gene ID" value="ES5_v2.g17514"/>
</dbReference>
<reference evidence="2" key="1">
    <citation type="submission" date="2022-11" db="UniProtKB">
        <authorList>
            <consortium name="WormBaseParasite"/>
        </authorList>
    </citation>
    <scope>IDENTIFICATION</scope>
</reference>
<evidence type="ECO:0000313" key="2">
    <source>
        <dbReference type="WBParaSite" id="ES5_v2.g17514.t1"/>
    </source>
</evidence>
<proteinExistence type="predicted"/>
<evidence type="ECO:0000313" key="1">
    <source>
        <dbReference type="Proteomes" id="UP000887579"/>
    </source>
</evidence>
<accession>A0AC34FJW7</accession>
<sequence length="307" mass="34169">MSKSKIAIVQAGSIFYDTPATIDKLERLTQEAAKGGAELILFPEGFIGGYPKGLNFGLSVYAPTSEGRDEFKKYFESAIEYDSRESDRIAKCAAINKVYLVVGVIERDGGTLYCSVFFYSPEGEKLGKHRKLVPTTLERCIWDAGDGSTMPVLDTKVGKIGTAICWTNYMPLFRMTYYKKGIELYLAPTADDGDHWLSLMRTIAVEGRVFVISACQFFTSADYPTDHASHDPSATILMHGGSCAVDPFGKVLLEPDFTKEKIAFVEIDLAEIPRAKFDLDVVGHYSRPDIFQLTVNENEQNTVRFNQ</sequence>
<organism evidence="1 2">
    <name type="scientific">Panagrolaimus sp. ES5</name>
    <dbReference type="NCBI Taxonomy" id="591445"/>
    <lineage>
        <taxon>Eukaryota</taxon>
        <taxon>Metazoa</taxon>
        <taxon>Ecdysozoa</taxon>
        <taxon>Nematoda</taxon>
        <taxon>Chromadorea</taxon>
        <taxon>Rhabditida</taxon>
        <taxon>Tylenchina</taxon>
        <taxon>Panagrolaimomorpha</taxon>
        <taxon>Panagrolaimoidea</taxon>
        <taxon>Panagrolaimidae</taxon>
        <taxon>Panagrolaimus</taxon>
    </lineage>
</organism>